<dbReference type="InterPro" id="IPR029058">
    <property type="entry name" value="AB_hydrolase_fold"/>
</dbReference>
<comment type="caution">
    <text evidence="5">The sequence shown here is derived from an EMBL/GenBank/DDBJ whole genome shotgun (WGS) entry which is preliminary data.</text>
</comment>
<keyword evidence="3" id="KW-0442">Lipid degradation</keyword>
<dbReference type="Gene3D" id="3.40.50.1820">
    <property type="entry name" value="alpha/beta hydrolase"/>
    <property type="match status" value="1"/>
</dbReference>
<keyword evidence="2 5" id="KW-0378">Hydrolase</keyword>
<evidence type="ECO:0000256" key="2">
    <source>
        <dbReference type="ARBA" id="ARBA00022801"/>
    </source>
</evidence>
<evidence type="ECO:0000313" key="6">
    <source>
        <dbReference type="Proteomes" id="UP000034680"/>
    </source>
</evidence>
<protein>
    <recommendedName>
        <fullName evidence="1">1-alkyl-2-acetylglycerophosphocholine esterase</fullName>
        <ecNumber evidence="1">3.1.1.47</ecNumber>
    </recommendedName>
</protein>
<dbReference type="EMBL" id="LCUC01000116">
    <property type="protein sequence ID" value="KKY36473.1"/>
    <property type="molecule type" value="Genomic_DNA"/>
</dbReference>
<keyword evidence="6" id="KW-1185">Reference proteome</keyword>
<organism evidence="5 6">
    <name type="scientific">Diaporthe ampelina</name>
    <dbReference type="NCBI Taxonomy" id="1214573"/>
    <lineage>
        <taxon>Eukaryota</taxon>
        <taxon>Fungi</taxon>
        <taxon>Dikarya</taxon>
        <taxon>Ascomycota</taxon>
        <taxon>Pezizomycotina</taxon>
        <taxon>Sordariomycetes</taxon>
        <taxon>Sordariomycetidae</taxon>
        <taxon>Diaporthales</taxon>
        <taxon>Diaporthaceae</taxon>
        <taxon>Diaporthe</taxon>
    </lineage>
</organism>
<evidence type="ECO:0000256" key="1">
    <source>
        <dbReference type="ARBA" id="ARBA00013201"/>
    </source>
</evidence>
<keyword evidence="4" id="KW-0443">Lipid metabolism</keyword>
<dbReference type="STRING" id="1214573.A0A0G2HNG8"/>
<dbReference type="PANTHER" id="PTHR10272:SF14">
    <property type="entry name" value="PAF ACETYLHYDROLASE FAMILY PROTEIN"/>
    <property type="match status" value="1"/>
</dbReference>
<dbReference type="GO" id="GO:0016042">
    <property type="term" value="P:lipid catabolic process"/>
    <property type="evidence" value="ECO:0007669"/>
    <property type="project" value="UniProtKB-KW"/>
</dbReference>
<evidence type="ECO:0000256" key="4">
    <source>
        <dbReference type="ARBA" id="ARBA00023098"/>
    </source>
</evidence>
<dbReference type="SUPFAM" id="SSF53474">
    <property type="entry name" value="alpha/beta-Hydrolases"/>
    <property type="match status" value="1"/>
</dbReference>
<accession>A0A0G2HNG8</accession>
<dbReference type="OrthoDB" id="2363873at2759"/>
<dbReference type="GO" id="GO:0003847">
    <property type="term" value="F:1-alkyl-2-acetylglycerophosphocholine esterase activity"/>
    <property type="evidence" value="ECO:0007669"/>
    <property type="project" value="UniProtKB-EC"/>
</dbReference>
<gene>
    <name evidence="5" type="ORF">UCDDA912_g03544</name>
</gene>
<reference evidence="5 6" key="1">
    <citation type="submission" date="2015-05" db="EMBL/GenBank/DDBJ databases">
        <title>Distinctive expansion of gene families associated with plant cell wall degradation and secondary metabolism in the genomes of grapevine trunk pathogens.</title>
        <authorList>
            <person name="Lawrence D.P."/>
            <person name="Travadon R."/>
            <person name="Rolshausen P.E."/>
            <person name="Baumgartner K."/>
        </authorList>
    </citation>
    <scope>NUCLEOTIDE SEQUENCE [LARGE SCALE GENOMIC DNA]</scope>
    <source>
        <strain evidence="5">DA912</strain>
    </source>
</reference>
<reference evidence="5 6" key="2">
    <citation type="submission" date="2015-05" db="EMBL/GenBank/DDBJ databases">
        <authorList>
            <person name="Morales-Cruz A."/>
            <person name="Amrine K.C."/>
            <person name="Cantu D."/>
        </authorList>
    </citation>
    <scope>NUCLEOTIDE SEQUENCE [LARGE SCALE GENOMIC DNA]</scope>
    <source>
        <strain evidence="5">DA912</strain>
    </source>
</reference>
<dbReference type="EC" id="3.1.1.47" evidence="1"/>
<dbReference type="Proteomes" id="UP000034680">
    <property type="component" value="Unassembled WGS sequence"/>
</dbReference>
<evidence type="ECO:0000256" key="3">
    <source>
        <dbReference type="ARBA" id="ARBA00022963"/>
    </source>
</evidence>
<sequence>MAPLFDAHAGVPNGTSASLISRSYLNAPLVNSELPILLFGHGFGGTRLIYTSQLEELASHGWIIVNVDHTYDAIAVEFPDGRVVPMNLPPDAGLEFVELSLETRAADYKFVVDSLSDPATLKRIPGLEGGDTKLRTDAVGASGHSLGGAASAQAMANYSTFACGANFDGSMFGPVVQSGLGKPFVQVAAQNHTRDNDPSWAEFWENVDGFKRDFNLNGTVHVTFEDVTIYRDLLGENFPMDEGGLYGTLPGGRLLQIETEFMDAFFGYCLKGQDAGGLDQLLEDFPEVSVMP</sequence>
<proteinExistence type="predicted"/>
<name>A0A0G2HNG8_9PEZI</name>
<evidence type="ECO:0000313" key="5">
    <source>
        <dbReference type="EMBL" id="KKY36473.1"/>
    </source>
</evidence>
<dbReference type="PANTHER" id="PTHR10272">
    <property type="entry name" value="PLATELET-ACTIVATING FACTOR ACETYLHYDROLASE"/>
    <property type="match status" value="1"/>
</dbReference>
<dbReference type="AlphaFoldDB" id="A0A0G2HNG8"/>
<dbReference type="Pfam" id="PF03403">
    <property type="entry name" value="PAF-AH_p_II"/>
    <property type="match status" value="2"/>
</dbReference>